<keyword evidence="1" id="KW-1133">Transmembrane helix</keyword>
<dbReference type="EMBL" id="PDEP01000014">
    <property type="protein sequence ID" value="PEN05459.1"/>
    <property type="molecule type" value="Genomic_DNA"/>
</dbReference>
<sequence>MPTGSASRFRAILNALGPGLIMAGAAIGVSHLVQSTRAGAEYGYIAAVLIAAACLFKYPFLEYGPRYAAATGESLLDGYRRLGPWATGVFALITVGTMFIVLASVTAVTAGLMGWLVGTTPNLALWSGVVLGLCILILMWGRYQLLDRAMKVIMALLAVSTLVAAVAALVGPAPEMVETPAGPSALLTTSGIAFSLALMGWMPVPIDMAAWHSLWTLERERDTGTRLALRDVQADFAIGYALSLFMALAFLVLGTAIMYGTGTEFGSGAVAFATQVVDLYTTTLGAWAGTLVGIAALTTMLSTTLAVTDAYGRLVAWFTAYLQGTPLAARSLARAPEAVAAGAEIAPRPEHAPASGTASDAGGDVEALQRYYRLGLFITPIGAWAILAVLVSSLTALVDVATTLAFLAGPVLGAMNYYLVCSDHMPEHAQPSAGMRMLSWAGLVFLVAFCVAYVVV</sequence>
<feature type="transmembrane region" description="Helical" evidence="1">
    <location>
        <begin position="191"/>
        <end position="215"/>
    </location>
</feature>
<feature type="transmembrane region" description="Helical" evidence="1">
    <location>
        <begin position="279"/>
        <end position="301"/>
    </location>
</feature>
<dbReference type="Proteomes" id="UP000221024">
    <property type="component" value="Unassembled WGS sequence"/>
</dbReference>
<keyword evidence="1" id="KW-0812">Transmembrane</keyword>
<proteinExistence type="predicted"/>
<comment type="caution">
    <text evidence="2">The sequence shown here is derived from an EMBL/GenBank/DDBJ whole genome shotgun (WGS) entry which is preliminary data.</text>
</comment>
<keyword evidence="1" id="KW-0472">Membrane</keyword>
<gene>
    <name evidence="2" type="ORF">CRI93_13175</name>
</gene>
<accession>A0A2H3NLP7</accession>
<evidence type="ECO:0000256" key="1">
    <source>
        <dbReference type="SAM" id="Phobius"/>
    </source>
</evidence>
<feature type="transmembrane region" description="Helical" evidence="1">
    <location>
        <begin position="374"/>
        <end position="394"/>
    </location>
</feature>
<feature type="transmembrane region" description="Helical" evidence="1">
    <location>
        <begin position="12"/>
        <end position="30"/>
    </location>
</feature>
<feature type="transmembrane region" description="Helical" evidence="1">
    <location>
        <begin position="400"/>
        <end position="421"/>
    </location>
</feature>
<name>A0A2H3NLP7_9BACT</name>
<organism evidence="2 3">
    <name type="scientific">Longimonas halophila</name>
    <dbReference type="NCBI Taxonomy" id="1469170"/>
    <lineage>
        <taxon>Bacteria</taxon>
        <taxon>Pseudomonadati</taxon>
        <taxon>Rhodothermota</taxon>
        <taxon>Rhodothermia</taxon>
        <taxon>Rhodothermales</taxon>
        <taxon>Salisaetaceae</taxon>
        <taxon>Longimonas</taxon>
    </lineage>
</organism>
<feature type="transmembrane region" description="Helical" evidence="1">
    <location>
        <begin position="123"/>
        <end position="140"/>
    </location>
</feature>
<feature type="transmembrane region" description="Helical" evidence="1">
    <location>
        <begin position="42"/>
        <end position="60"/>
    </location>
</feature>
<feature type="transmembrane region" description="Helical" evidence="1">
    <location>
        <begin position="236"/>
        <end position="259"/>
    </location>
</feature>
<keyword evidence="3" id="KW-1185">Reference proteome</keyword>
<feature type="transmembrane region" description="Helical" evidence="1">
    <location>
        <begin position="152"/>
        <end position="171"/>
    </location>
</feature>
<dbReference type="AlphaFoldDB" id="A0A2H3NLP7"/>
<reference evidence="2 3" key="1">
    <citation type="submission" date="2017-10" db="EMBL/GenBank/DDBJ databases">
        <title>Draft genome of Longimonas halophila.</title>
        <authorList>
            <person name="Goh K.M."/>
            <person name="Shamsir M.S."/>
            <person name="Lim S.W."/>
        </authorList>
    </citation>
    <scope>NUCLEOTIDE SEQUENCE [LARGE SCALE GENOMIC DNA]</scope>
    <source>
        <strain evidence="2 3">KCTC 42399</strain>
    </source>
</reference>
<evidence type="ECO:0000313" key="3">
    <source>
        <dbReference type="Proteomes" id="UP000221024"/>
    </source>
</evidence>
<evidence type="ECO:0000313" key="2">
    <source>
        <dbReference type="EMBL" id="PEN05459.1"/>
    </source>
</evidence>
<feature type="transmembrane region" description="Helical" evidence="1">
    <location>
        <begin position="89"/>
        <end position="117"/>
    </location>
</feature>
<dbReference type="OrthoDB" id="4858698at2"/>
<dbReference type="RefSeq" id="WP_098063123.1">
    <property type="nucleotide sequence ID" value="NZ_PDEP01000014.1"/>
</dbReference>
<protein>
    <submittedName>
        <fullName evidence="2">Permease</fullName>
    </submittedName>
</protein>
<feature type="transmembrane region" description="Helical" evidence="1">
    <location>
        <begin position="433"/>
        <end position="455"/>
    </location>
</feature>